<dbReference type="FunFam" id="1.10.150.80:FF:000005">
    <property type="entry name" value="Werner syndrome ATP-dependent helicase homolog"/>
    <property type="match status" value="1"/>
</dbReference>
<evidence type="ECO:0000256" key="16">
    <source>
        <dbReference type="ARBA" id="ARBA00023235"/>
    </source>
</evidence>
<keyword evidence="5" id="KW-0479">Metal-binding</keyword>
<dbReference type="Pfam" id="PF09382">
    <property type="entry name" value="RQC"/>
    <property type="match status" value="1"/>
</dbReference>
<dbReference type="InterPro" id="IPR004589">
    <property type="entry name" value="DNA_helicase_ATP-dep_RecQ"/>
</dbReference>
<dbReference type="PROSITE" id="PS51192">
    <property type="entry name" value="HELICASE_ATP_BIND_1"/>
    <property type="match status" value="1"/>
</dbReference>
<comment type="catalytic activity">
    <reaction evidence="19">
        <text>Couples ATP hydrolysis with the unwinding of duplex DNA by translocating in the 3'-5' direction.</text>
        <dbReference type="EC" id="5.6.2.4"/>
    </reaction>
</comment>
<comment type="subcellular location">
    <subcellularLocation>
        <location evidence="2">Nucleus</location>
    </subcellularLocation>
</comment>
<dbReference type="SUPFAM" id="SSF47819">
    <property type="entry name" value="HRDC-like"/>
    <property type="match status" value="1"/>
</dbReference>
<dbReference type="InterPro" id="IPR036390">
    <property type="entry name" value="WH_DNA-bd_sf"/>
</dbReference>
<keyword evidence="16" id="KW-0413">Isomerase</keyword>
<dbReference type="PROSITE" id="PS50967">
    <property type="entry name" value="HRDC"/>
    <property type="match status" value="1"/>
</dbReference>
<evidence type="ECO:0000256" key="3">
    <source>
        <dbReference type="ARBA" id="ARBA00005446"/>
    </source>
</evidence>
<dbReference type="GO" id="GO:0003677">
    <property type="term" value="F:DNA binding"/>
    <property type="evidence" value="ECO:0007669"/>
    <property type="project" value="UniProtKB-KW"/>
</dbReference>
<feature type="compositionally biased region" description="Polar residues" evidence="23">
    <location>
        <begin position="1435"/>
        <end position="1444"/>
    </location>
</feature>
<evidence type="ECO:0000313" key="28">
    <source>
        <dbReference type="Proteomes" id="UP000550707"/>
    </source>
</evidence>
<dbReference type="CDD" id="cd06129">
    <property type="entry name" value="RNaseD_like"/>
    <property type="match status" value="1"/>
</dbReference>
<dbReference type="Gene3D" id="1.10.150.80">
    <property type="entry name" value="HRDC domain"/>
    <property type="match status" value="1"/>
</dbReference>
<dbReference type="Pfam" id="PF00270">
    <property type="entry name" value="DEAD"/>
    <property type="match status" value="1"/>
</dbReference>
<dbReference type="SUPFAM" id="SSF53098">
    <property type="entry name" value="Ribonuclease H-like"/>
    <property type="match status" value="1"/>
</dbReference>
<dbReference type="SMART" id="SM00474">
    <property type="entry name" value="35EXOc"/>
    <property type="match status" value="1"/>
</dbReference>
<keyword evidence="10" id="KW-0862">Zinc</keyword>
<keyword evidence="17" id="KW-0539">Nucleus</keyword>
<evidence type="ECO:0000256" key="5">
    <source>
        <dbReference type="ARBA" id="ARBA00022723"/>
    </source>
</evidence>
<dbReference type="FunFam" id="3.40.50.300:FF:001023">
    <property type="entry name" value="Werner syndrome RecQ like helicase"/>
    <property type="match status" value="1"/>
</dbReference>
<dbReference type="InterPro" id="IPR036397">
    <property type="entry name" value="RNaseH_sf"/>
</dbReference>
<comment type="caution">
    <text evidence="27">The sequence shown here is derived from an EMBL/GenBank/DDBJ whole genome shotgun (WGS) entry which is preliminary data.</text>
</comment>
<dbReference type="InterPro" id="IPR032284">
    <property type="entry name" value="RecQ_Zn-bd"/>
</dbReference>
<dbReference type="InterPro" id="IPR001650">
    <property type="entry name" value="Helicase_C-like"/>
</dbReference>
<evidence type="ECO:0000256" key="4">
    <source>
        <dbReference type="ARBA" id="ARBA00022722"/>
    </source>
</evidence>
<evidence type="ECO:0000256" key="15">
    <source>
        <dbReference type="ARBA" id="ARBA00023204"/>
    </source>
</evidence>
<evidence type="ECO:0000256" key="12">
    <source>
        <dbReference type="ARBA" id="ARBA00022840"/>
    </source>
</evidence>
<dbReference type="InterPro" id="IPR027417">
    <property type="entry name" value="P-loop_NTPase"/>
</dbReference>
<dbReference type="CDD" id="cd18794">
    <property type="entry name" value="SF2_C_RecQ"/>
    <property type="match status" value="1"/>
</dbReference>
<comment type="cofactor">
    <cofactor evidence="1">
        <name>Zn(2+)</name>
        <dbReference type="ChEBI" id="CHEBI:29105"/>
    </cofactor>
</comment>
<evidence type="ECO:0000256" key="6">
    <source>
        <dbReference type="ARBA" id="ARBA00022741"/>
    </source>
</evidence>
<keyword evidence="15" id="KW-0234">DNA repair</keyword>
<feature type="compositionally biased region" description="Basic and acidic residues" evidence="23">
    <location>
        <begin position="1419"/>
        <end position="1430"/>
    </location>
</feature>
<evidence type="ECO:0000256" key="13">
    <source>
        <dbReference type="ARBA" id="ARBA00022842"/>
    </source>
</evidence>
<dbReference type="GO" id="GO:0043138">
    <property type="term" value="F:3'-5' DNA helicase activity"/>
    <property type="evidence" value="ECO:0007669"/>
    <property type="project" value="UniProtKB-EC"/>
</dbReference>
<dbReference type="SMART" id="SM00956">
    <property type="entry name" value="RQC"/>
    <property type="match status" value="1"/>
</dbReference>
<dbReference type="PANTHER" id="PTHR13710">
    <property type="entry name" value="DNA HELICASE RECQ FAMILY MEMBER"/>
    <property type="match status" value="1"/>
</dbReference>
<feature type="compositionally biased region" description="Basic residues" evidence="23">
    <location>
        <begin position="1487"/>
        <end position="1498"/>
    </location>
</feature>
<dbReference type="EMBL" id="JACASF010000009">
    <property type="protein sequence ID" value="KAF6461265.1"/>
    <property type="molecule type" value="Genomic_DNA"/>
</dbReference>
<keyword evidence="11" id="KW-0269">Exonuclease</keyword>
<dbReference type="InterPro" id="IPR018982">
    <property type="entry name" value="RQC_domain"/>
</dbReference>
<dbReference type="GO" id="GO:0005524">
    <property type="term" value="F:ATP binding"/>
    <property type="evidence" value="ECO:0007669"/>
    <property type="project" value="UniProtKB-KW"/>
</dbReference>
<dbReference type="PROSITE" id="PS51194">
    <property type="entry name" value="HELICASE_CTER"/>
    <property type="match status" value="1"/>
</dbReference>
<evidence type="ECO:0000256" key="10">
    <source>
        <dbReference type="ARBA" id="ARBA00022833"/>
    </source>
</evidence>
<evidence type="ECO:0000259" key="26">
    <source>
        <dbReference type="PROSITE" id="PS51194"/>
    </source>
</evidence>
<dbReference type="InterPro" id="IPR002121">
    <property type="entry name" value="HRDC_dom"/>
</dbReference>
<accession>A0A7J8GNK7</accession>
<keyword evidence="28" id="KW-1185">Reference proteome</keyword>
<proteinExistence type="inferred from homology"/>
<keyword evidence="7" id="KW-0227">DNA damage</keyword>
<keyword evidence="13" id="KW-0460">Magnesium</keyword>
<dbReference type="Gene3D" id="1.10.10.10">
    <property type="entry name" value="Winged helix-like DNA-binding domain superfamily/Winged helix DNA-binding domain"/>
    <property type="match status" value="1"/>
</dbReference>
<dbReference type="InterPro" id="IPR014001">
    <property type="entry name" value="Helicase_ATP-bd"/>
</dbReference>
<dbReference type="Gene3D" id="3.30.420.10">
    <property type="entry name" value="Ribonuclease H-like superfamily/Ribonuclease H"/>
    <property type="match status" value="1"/>
</dbReference>
<dbReference type="SUPFAM" id="SSF52540">
    <property type="entry name" value="P-loop containing nucleoside triphosphate hydrolases"/>
    <property type="match status" value="1"/>
</dbReference>
<dbReference type="GO" id="GO:0005737">
    <property type="term" value="C:cytoplasm"/>
    <property type="evidence" value="ECO:0007669"/>
    <property type="project" value="TreeGrafter"/>
</dbReference>
<evidence type="ECO:0000256" key="2">
    <source>
        <dbReference type="ARBA" id="ARBA00004123"/>
    </source>
</evidence>
<evidence type="ECO:0000256" key="11">
    <source>
        <dbReference type="ARBA" id="ARBA00022839"/>
    </source>
</evidence>
<evidence type="ECO:0000256" key="17">
    <source>
        <dbReference type="ARBA" id="ARBA00023242"/>
    </source>
</evidence>
<organism evidence="27 28">
    <name type="scientific">Molossus molossus</name>
    <name type="common">Pallas' mastiff bat</name>
    <name type="synonym">Vespertilio molossus</name>
    <dbReference type="NCBI Taxonomy" id="27622"/>
    <lineage>
        <taxon>Eukaryota</taxon>
        <taxon>Metazoa</taxon>
        <taxon>Chordata</taxon>
        <taxon>Craniata</taxon>
        <taxon>Vertebrata</taxon>
        <taxon>Euteleostomi</taxon>
        <taxon>Mammalia</taxon>
        <taxon>Eutheria</taxon>
        <taxon>Laurasiatheria</taxon>
        <taxon>Chiroptera</taxon>
        <taxon>Yangochiroptera</taxon>
        <taxon>Molossidae</taxon>
        <taxon>Molossus</taxon>
    </lineage>
</organism>
<dbReference type="Gene3D" id="3.40.50.300">
    <property type="entry name" value="P-loop containing nucleotide triphosphate hydrolases"/>
    <property type="match status" value="2"/>
</dbReference>
<comment type="similarity">
    <text evidence="3">Belongs to the helicase family. RecQ subfamily.</text>
</comment>
<dbReference type="InterPro" id="IPR002562">
    <property type="entry name" value="3'-5'_exonuclease_dom"/>
</dbReference>
<keyword evidence="14" id="KW-0238">DNA-binding</keyword>
<evidence type="ECO:0000313" key="27">
    <source>
        <dbReference type="EMBL" id="KAF6461265.1"/>
    </source>
</evidence>
<feature type="compositionally biased region" description="Acidic residues" evidence="23">
    <location>
        <begin position="537"/>
        <end position="553"/>
    </location>
</feature>
<dbReference type="GO" id="GO:0000723">
    <property type="term" value="P:telomere maintenance"/>
    <property type="evidence" value="ECO:0007669"/>
    <property type="project" value="TreeGrafter"/>
</dbReference>
<dbReference type="GO" id="GO:0000781">
    <property type="term" value="C:chromosome, telomeric region"/>
    <property type="evidence" value="ECO:0007669"/>
    <property type="project" value="UniProtKB-ARBA"/>
</dbReference>
<dbReference type="GO" id="GO:0000724">
    <property type="term" value="P:double-strand break repair via homologous recombination"/>
    <property type="evidence" value="ECO:0007669"/>
    <property type="project" value="TreeGrafter"/>
</dbReference>
<dbReference type="CDD" id="cd18017">
    <property type="entry name" value="DEXHc_RecQ3"/>
    <property type="match status" value="1"/>
</dbReference>
<dbReference type="GO" id="GO:0046872">
    <property type="term" value="F:metal ion binding"/>
    <property type="evidence" value="ECO:0007669"/>
    <property type="project" value="UniProtKB-KW"/>
</dbReference>
<dbReference type="SMART" id="SM00490">
    <property type="entry name" value="HELICc"/>
    <property type="match status" value="1"/>
</dbReference>
<feature type="domain" description="Helicase ATP-binding" evidence="25">
    <location>
        <begin position="586"/>
        <end position="752"/>
    </location>
</feature>
<evidence type="ECO:0000256" key="1">
    <source>
        <dbReference type="ARBA" id="ARBA00001947"/>
    </source>
</evidence>
<dbReference type="InterPro" id="IPR036388">
    <property type="entry name" value="WH-like_DNA-bd_sf"/>
</dbReference>
<dbReference type="Pfam" id="PF16124">
    <property type="entry name" value="RecQ_Zn_bind"/>
    <property type="match status" value="1"/>
</dbReference>
<evidence type="ECO:0000259" key="25">
    <source>
        <dbReference type="PROSITE" id="PS51192"/>
    </source>
</evidence>
<evidence type="ECO:0000259" key="24">
    <source>
        <dbReference type="PROSITE" id="PS50967"/>
    </source>
</evidence>
<dbReference type="GO" id="GO:0032392">
    <property type="term" value="P:DNA geometric change"/>
    <property type="evidence" value="ECO:0007669"/>
    <property type="project" value="UniProtKB-ARBA"/>
</dbReference>
<evidence type="ECO:0000256" key="23">
    <source>
        <dbReference type="SAM" id="MobiDB-lite"/>
    </source>
</evidence>
<dbReference type="Pfam" id="PF01612">
    <property type="entry name" value="DNA_pol_A_exo1"/>
    <property type="match status" value="1"/>
</dbReference>
<dbReference type="Pfam" id="PF00271">
    <property type="entry name" value="Helicase_C"/>
    <property type="match status" value="1"/>
</dbReference>
<dbReference type="InterPro" id="IPR044876">
    <property type="entry name" value="HRDC_dom_sf"/>
</dbReference>
<evidence type="ECO:0000256" key="7">
    <source>
        <dbReference type="ARBA" id="ARBA00022763"/>
    </source>
</evidence>
<evidence type="ECO:0000256" key="22">
    <source>
        <dbReference type="ARBA" id="ARBA00069351"/>
    </source>
</evidence>
<dbReference type="SMART" id="SM00487">
    <property type="entry name" value="DEXDc"/>
    <property type="match status" value="1"/>
</dbReference>
<evidence type="ECO:0000256" key="14">
    <source>
        <dbReference type="ARBA" id="ARBA00023125"/>
    </source>
</evidence>
<gene>
    <name evidence="27" type="ORF">HJG59_019608</name>
</gene>
<keyword evidence="8" id="KW-0378">Hydrolase</keyword>
<dbReference type="FunFam" id="1.10.10.10:FF:000369">
    <property type="entry name" value="Werner syndrome ATP-dependent helicase"/>
    <property type="match status" value="1"/>
</dbReference>
<dbReference type="PANTHER" id="PTHR13710:SF120">
    <property type="entry name" value="BIFUNCTIONAL 3'-5' EXONUCLEASE_ATP-DEPENDENT HELICASE WRN"/>
    <property type="match status" value="1"/>
</dbReference>
<sequence>MAKRHMKKCSTSLIIRELQIKTTMRYHLTPVRMAAINKSSNNKCWLLLSFLQRLYFIYSQCNVFWIKQQNLLKMNEKILDRLQQRKLPEWMSMQNKRCTVEERKATIQKSVFEDDLPFLEFTGSIVYSYEPSDCSFLSEDISKSLSDGDVVGFDMEWPPMYSKGTLSRVALIQLCVSESRCYLFHISCMSVFPQGLKMLLENETIKKAGVGIEGDQWKLLRDFDIKLKNFVELTDVANEKLKCTETWSLNGLVKHLFGKQLLKDKSIRCSNWNSYPLTEDQKLYAATDAYAGLIIYQKLEILGDDVQLFSINKEEEILPSDVKKQLTSISEEMMDLAKHLPDTFRKLENPQRVSMLLTDISENVHLLRKVLFGCTETELRPSINSILPPLGNPAAGEEQLKQDDMWDTTLDDLIIHDGENVLGNEVKREDEFEDGLEDNKLKENTEGICLMSLDITEYELQVLEQQAQENNPSDVTHKSPEDLSSNDNEDTSYIIESDEDLEMEMLKSLENINSGTVDPIHSKCTEMERNLCVPSKEDEDEDEAIEEEEEDSEDHSIPGPNAKQVTCLKTYFGHSSFKPVQWKVIHSVLEERRDNVVVMATGYGKSLCFQYPPVYVGGIGLVISPLISLMEDQVLQLGMSNISACFLGSAQSQNVLTDIKLGKYRIVYLTPEFCSGNLHLLQQLETDIGITLIAVDEAHCISEWGHDFRHSFRALGSLKTAFPLVPIVALTATASSSIREDIVCCLNLKNPQITCTGFDRPNLYLEVGRKTGNILQDLKQFLVQKTSSAWEFEGPTIIYCPSRKVTEQVTAELRKLKIDCGTYHAGMNISLRKEVHHRFMRDEIQCIIATIAFGMGINKADVRKVIHYGAPKEMESYYQEMGRAGRDGLQSSCHLLWAPADMNLNRQRLSEIHNENFRLYKLKMMAKMEEYLYSSRCRRRIILSHFEDKQLRKASLGIMGTEKCCDNCKFRLYHCFSIDDSDDTSQDFGPQAFQLLSAVNILGGKYGVGVPILFLQGSNSQHLPAKYRSHKLFGIGKNQTKSWWRAFSRLLMTEGFLVEVPGHNKFVKICTLTKKGRNWLHKANTESPERLILQANEELCPRKFHLSSSKTGSAGTEQHSPQQGSVGFTAEKKSHLEKMYSYKAFDKMSSGSNIPTKSIVVQSPGKSCKSSEPVMSAQELETQTALYGKLLDARQKHASKLDIPPALLATNKILVDMAKMRPTTVENVKRIDGVSEGKATMLAPLLEVIKHFCQINSVQTNLFSSTKPQEEQKKSLVTLNKECPLSQSAAITYSLFQDKRMSLKSVAENRILPLAAVGIHLSQAAKAGYPVDMERAGLTPEVQKIITDVIRNPPINSELNKIKLIRMFVPENIDTYLIHMAIEILEKDCDNRLLCQPSCDSTRKRCFPNLKESCSSSKRRNEEVGPDTKDKSHRNSLTCWSQPSGDPEIKDLFTDYQLQTSSETSKRKLPEWFAKGNETLADTSKKPMAKTKKKGLFS</sequence>
<dbReference type="InterPro" id="IPR010997">
    <property type="entry name" value="HRDC-like_sf"/>
</dbReference>
<evidence type="ECO:0000256" key="20">
    <source>
        <dbReference type="ARBA" id="ARBA00034808"/>
    </source>
</evidence>
<dbReference type="GO" id="GO:0006260">
    <property type="term" value="P:DNA replication"/>
    <property type="evidence" value="ECO:0007669"/>
    <property type="project" value="InterPro"/>
</dbReference>
<keyword evidence="4" id="KW-0540">Nuclease</keyword>
<dbReference type="NCBIfam" id="TIGR00614">
    <property type="entry name" value="recQ_fam"/>
    <property type="match status" value="1"/>
</dbReference>
<protein>
    <recommendedName>
        <fullName evidence="22">Bifunctional 3'-5' exonuclease/ATP-dependent helicase WRN</fullName>
        <ecNumber evidence="20">5.6.2.4</ecNumber>
    </recommendedName>
</protein>
<dbReference type="GO" id="GO:0009378">
    <property type="term" value="F:four-way junction helicase activity"/>
    <property type="evidence" value="ECO:0007669"/>
    <property type="project" value="TreeGrafter"/>
</dbReference>
<dbReference type="Proteomes" id="UP000550707">
    <property type="component" value="Unassembled WGS sequence"/>
</dbReference>
<feature type="region of interest" description="Disordered" evidence="23">
    <location>
        <begin position="531"/>
        <end position="560"/>
    </location>
</feature>
<keyword evidence="12" id="KW-0067">ATP-binding</keyword>
<keyword evidence="9 27" id="KW-0347">Helicase</keyword>
<dbReference type="SMART" id="SM00341">
    <property type="entry name" value="HRDC"/>
    <property type="match status" value="1"/>
</dbReference>
<reference evidence="27 28" key="1">
    <citation type="journal article" date="2020" name="Nature">
        <title>Six reference-quality genomes reveal evolution of bat adaptations.</title>
        <authorList>
            <person name="Jebb D."/>
            <person name="Huang Z."/>
            <person name="Pippel M."/>
            <person name="Hughes G.M."/>
            <person name="Lavrichenko K."/>
            <person name="Devanna P."/>
            <person name="Winkler S."/>
            <person name="Jermiin L.S."/>
            <person name="Skirmuntt E.C."/>
            <person name="Katzourakis A."/>
            <person name="Burkitt-Gray L."/>
            <person name="Ray D.A."/>
            <person name="Sullivan K.A.M."/>
            <person name="Roscito J.G."/>
            <person name="Kirilenko B.M."/>
            <person name="Davalos L.M."/>
            <person name="Corthals A.P."/>
            <person name="Power M.L."/>
            <person name="Jones G."/>
            <person name="Ransome R.D."/>
            <person name="Dechmann D.K.N."/>
            <person name="Locatelli A.G."/>
            <person name="Puechmaille S.J."/>
            <person name="Fedrigo O."/>
            <person name="Jarvis E.D."/>
            <person name="Hiller M."/>
            <person name="Vernes S.C."/>
            <person name="Myers E.W."/>
            <person name="Teeling E.C."/>
        </authorList>
    </citation>
    <scope>NUCLEOTIDE SEQUENCE [LARGE SCALE GENOMIC DNA]</scope>
    <source>
        <strain evidence="27">MMolMol1</strain>
        <tissue evidence="27">Muscle</tissue>
    </source>
</reference>
<name>A0A7J8GNK7_MOLMO</name>
<dbReference type="InterPro" id="IPR029491">
    <property type="entry name" value="Helicase_HTH"/>
</dbReference>
<dbReference type="GO" id="GO:0005654">
    <property type="term" value="C:nucleoplasm"/>
    <property type="evidence" value="ECO:0007669"/>
    <property type="project" value="TreeGrafter"/>
</dbReference>
<feature type="region of interest" description="Disordered" evidence="23">
    <location>
        <begin position="466"/>
        <end position="490"/>
    </location>
</feature>
<dbReference type="InterPro" id="IPR011545">
    <property type="entry name" value="DEAD/DEAH_box_helicase_dom"/>
</dbReference>
<evidence type="ECO:0000256" key="9">
    <source>
        <dbReference type="ARBA" id="ARBA00022806"/>
    </source>
</evidence>
<keyword evidence="18" id="KW-0511">Multifunctional enzyme</keyword>
<dbReference type="FunCoup" id="A0A7J8GNK7">
    <property type="interactions" value="2432"/>
</dbReference>
<dbReference type="InterPro" id="IPR012337">
    <property type="entry name" value="RNaseH-like_sf"/>
</dbReference>
<evidence type="ECO:0000256" key="19">
    <source>
        <dbReference type="ARBA" id="ARBA00034617"/>
    </source>
</evidence>
<feature type="region of interest" description="Disordered" evidence="23">
    <location>
        <begin position="1417"/>
        <end position="1448"/>
    </location>
</feature>
<dbReference type="GO" id="GO:0008408">
    <property type="term" value="F:3'-5' exonuclease activity"/>
    <property type="evidence" value="ECO:0007669"/>
    <property type="project" value="InterPro"/>
</dbReference>
<keyword evidence="6" id="KW-0547">Nucleotide-binding</keyword>
<dbReference type="Pfam" id="PF00570">
    <property type="entry name" value="HRDC"/>
    <property type="match status" value="1"/>
</dbReference>
<evidence type="ECO:0000256" key="8">
    <source>
        <dbReference type="ARBA" id="ARBA00022801"/>
    </source>
</evidence>
<feature type="domain" description="HRDC" evidence="24">
    <location>
        <begin position="1180"/>
        <end position="1259"/>
    </location>
</feature>
<dbReference type="FunFam" id="3.40.50.300:FF:000941">
    <property type="entry name" value="Werner syndrome RecQ like helicase"/>
    <property type="match status" value="1"/>
</dbReference>
<feature type="region of interest" description="Disordered" evidence="23">
    <location>
        <begin position="1460"/>
        <end position="1498"/>
    </location>
</feature>
<dbReference type="Pfam" id="PF14493">
    <property type="entry name" value="HTH_40"/>
    <property type="match status" value="1"/>
</dbReference>
<comment type="subunit">
    <text evidence="21">Monomer, and homooligomer. May exist as homodimer, homotrimer, homotetramer and/or homohexamer. Homotetramer, or homohexamer, when bound to DNA. Interacts via its N-terminal domain with WRNIP1. Interacts with EXO1, PCNA and SUPV3L1. Interacts with PML (isoform PML-4). Interacts (via KBM motif) with XRCC5 and XRCC6; promoting recruitment to DNA damage sites. Interacts with RECQL5; this interaction stimulates WRN helicase activity on DNA fork duplexes.</text>
</comment>
<dbReference type="InParanoid" id="A0A7J8GNK7"/>
<dbReference type="EC" id="5.6.2.4" evidence="20"/>
<feature type="region of interest" description="Disordered" evidence="23">
    <location>
        <begin position="1106"/>
        <end position="1125"/>
    </location>
</feature>
<evidence type="ECO:0000256" key="18">
    <source>
        <dbReference type="ARBA" id="ARBA00023268"/>
    </source>
</evidence>
<evidence type="ECO:0000256" key="21">
    <source>
        <dbReference type="ARBA" id="ARBA00064885"/>
    </source>
</evidence>
<feature type="domain" description="Helicase C-terminal" evidence="26">
    <location>
        <begin position="777"/>
        <end position="928"/>
    </location>
</feature>
<dbReference type="FunFam" id="3.30.420.10:FF:000053">
    <property type="entry name" value="Werner syndrome ATP-dependent helicase homolog"/>
    <property type="match status" value="1"/>
</dbReference>
<dbReference type="SUPFAM" id="SSF46785">
    <property type="entry name" value="Winged helix' DNA-binding domain"/>
    <property type="match status" value="1"/>
</dbReference>